<gene>
    <name evidence="2" type="ORF">I5731_04830</name>
</gene>
<keyword evidence="1" id="KW-0812">Transmembrane</keyword>
<feature type="transmembrane region" description="Helical" evidence="1">
    <location>
        <begin position="54"/>
        <end position="70"/>
    </location>
</feature>
<feature type="transmembrane region" description="Helical" evidence="1">
    <location>
        <begin position="108"/>
        <end position="125"/>
    </location>
</feature>
<name>A0A931HYP9_9HYPH</name>
<dbReference type="Proteomes" id="UP000631694">
    <property type="component" value="Unassembled WGS sequence"/>
</dbReference>
<evidence type="ECO:0000313" key="3">
    <source>
        <dbReference type="Proteomes" id="UP000631694"/>
    </source>
</evidence>
<feature type="transmembrane region" description="Helical" evidence="1">
    <location>
        <begin position="457"/>
        <end position="476"/>
    </location>
</feature>
<proteinExistence type="predicted"/>
<feature type="transmembrane region" description="Helical" evidence="1">
    <location>
        <begin position="27"/>
        <end position="47"/>
    </location>
</feature>
<feature type="transmembrane region" description="Helical" evidence="1">
    <location>
        <begin position="287"/>
        <end position="308"/>
    </location>
</feature>
<feature type="transmembrane region" description="Helical" evidence="1">
    <location>
        <begin position="314"/>
        <end position="336"/>
    </location>
</feature>
<feature type="transmembrane region" description="Helical" evidence="1">
    <location>
        <begin position="194"/>
        <end position="213"/>
    </location>
</feature>
<evidence type="ECO:0008006" key="4">
    <source>
        <dbReference type="Google" id="ProtNLM"/>
    </source>
</evidence>
<evidence type="ECO:0000256" key="1">
    <source>
        <dbReference type="SAM" id="Phobius"/>
    </source>
</evidence>
<organism evidence="2 3">
    <name type="scientific">Methylobrevis albus</name>
    <dbReference type="NCBI Taxonomy" id="2793297"/>
    <lineage>
        <taxon>Bacteria</taxon>
        <taxon>Pseudomonadati</taxon>
        <taxon>Pseudomonadota</taxon>
        <taxon>Alphaproteobacteria</taxon>
        <taxon>Hyphomicrobiales</taxon>
        <taxon>Pleomorphomonadaceae</taxon>
        <taxon>Methylobrevis</taxon>
    </lineage>
</organism>
<dbReference type="AlphaFoldDB" id="A0A931HYP9"/>
<comment type="caution">
    <text evidence="2">The sequence shown here is derived from an EMBL/GenBank/DDBJ whole genome shotgun (WGS) entry which is preliminary data.</text>
</comment>
<accession>A0A931HYP9</accession>
<dbReference type="RefSeq" id="WP_197310239.1">
    <property type="nucleotide sequence ID" value="NZ_JADZLT010000041.1"/>
</dbReference>
<keyword evidence="1" id="KW-1133">Transmembrane helix</keyword>
<keyword evidence="3" id="KW-1185">Reference proteome</keyword>
<protein>
    <recommendedName>
        <fullName evidence="4">O-antigen ligase</fullName>
    </recommendedName>
</protein>
<feature type="transmembrane region" description="Helical" evidence="1">
    <location>
        <begin position="167"/>
        <end position="188"/>
    </location>
</feature>
<keyword evidence="1" id="KW-0472">Membrane</keyword>
<feature type="transmembrane region" description="Helical" evidence="1">
    <location>
        <begin position="137"/>
        <end position="155"/>
    </location>
</feature>
<feature type="transmembrane region" description="Helical" evidence="1">
    <location>
        <begin position="76"/>
        <end position="96"/>
    </location>
</feature>
<dbReference type="EMBL" id="JADZLT010000041">
    <property type="protein sequence ID" value="MBH0237137.1"/>
    <property type="molecule type" value="Genomic_DNA"/>
</dbReference>
<sequence>MPHPVASAASSTEDRIGLAVADLGRRYTHAFAMLAVAFIVTALPIVVSEVNKGIAIAACALVALITVNFLPKTVPVVFVVSVIFQNLFVALVSPYVTDKNDLNFVRGFNFLTIVIFFLFCWLYTLYHRDRFNRPFLIFFYGSTIALVTIGLYFGYGAAKSPAGAVIYLRNIALPMMIFQISLVVAYSFRPNVTTAITCVALIVMGCGYLELFFRQEWFDLTNSEVYWYLNATDFRESGAYESIARQYRQVYTGVLDNFRVVLFNTALLKDLEIEVLRLNGPNFHSISFAYSAGFLALFLFAAGRWVLFALMLPLLIFASAKGAMIVLIVTLTMVTASRFFQGWLVFAGFIGLMALYIPFVIISGLSHGDYHVLGLIGGINGFLGNPVGHGIGSGGNLATNFGTLDWSAAQAQGETAGAVESAIGVLLFQMGIAAFVVIGFYLYVAWTVWRLYDRYKIPQFGVAGYGLFVILVNGLFQEEALFSPLSLGLMVAFAGLILGSAARTGALDSVLARRRGRPAEAGGVAA</sequence>
<reference evidence="2" key="1">
    <citation type="submission" date="2020-12" db="EMBL/GenBank/DDBJ databases">
        <title>Methylobrevis albus sp. nov., isolated from fresh water lack sediment.</title>
        <authorList>
            <person name="Zou Q."/>
        </authorList>
    </citation>
    <scope>NUCLEOTIDE SEQUENCE</scope>
    <source>
        <strain evidence="2">L22</strain>
    </source>
</reference>
<feature type="transmembrane region" description="Helical" evidence="1">
    <location>
        <begin position="422"/>
        <end position="445"/>
    </location>
</feature>
<feature type="transmembrane region" description="Helical" evidence="1">
    <location>
        <begin position="343"/>
        <end position="365"/>
    </location>
</feature>
<feature type="transmembrane region" description="Helical" evidence="1">
    <location>
        <begin position="482"/>
        <end position="506"/>
    </location>
</feature>
<evidence type="ECO:0000313" key="2">
    <source>
        <dbReference type="EMBL" id="MBH0237137.1"/>
    </source>
</evidence>